<organism evidence="1 2">
    <name type="scientific">Plakobranchus ocellatus</name>
    <dbReference type="NCBI Taxonomy" id="259542"/>
    <lineage>
        <taxon>Eukaryota</taxon>
        <taxon>Metazoa</taxon>
        <taxon>Spiralia</taxon>
        <taxon>Lophotrochozoa</taxon>
        <taxon>Mollusca</taxon>
        <taxon>Gastropoda</taxon>
        <taxon>Heterobranchia</taxon>
        <taxon>Euthyneura</taxon>
        <taxon>Panpulmonata</taxon>
        <taxon>Sacoglossa</taxon>
        <taxon>Placobranchoidea</taxon>
        <taxon>Plakobranchidae</taxon>
        <taxon>Plakobranchus</taxon>
    </lineage>
</organism>
<dbReference type="EMBL" id="BLXT01005251">
    <property type="protein sequence ID" value="GFO21101.1"/>
    <property type="molecule type" value="Genomic_DNA"/>
</dbReference>
<evidence type="ECO:0000313" key="2">
    <source>
        <dbReference type="Proteomes" id="UP000735302"/>
    </source>
</evidence>
<reference evidence="1 2" key="1">
    <citation type="journal article" date="2021" name="Elife">
        <title>Chloroplast acquisition without the gene transfer in kleptoplastic sea slugs, Plakobranchus ocellatus.</title>
        <authorList>
            <person name="Maeda T."/>
            <person name="Takahashi S."/>
            <person name="Yoshida T."/>
            <person name="Shimamura S."/>
            <person name="Takaki Y."/>
            <person name="Nagai Y."/>
            <person name="Toyoda A."/>
            <person name="Suzuki Y."/>
            <person name="Arimoto A."/>
            <person name="Ishii H."/>
            <person name="Satoh N."/>
            <person name="Nishiyama T."/>
            <person name="Hasebe M."/>
            <person name="Maruyama T."/>
            <person name="Minagawa J."/>
            <person name="Obokata J."/>
            <person name="Shigenobu S."/>
        </authorList>
    </citation>
    <scope>NUCLEOTIDE SEQUENCE [LARGE SCALE GENOMIC DNA]</scope>
</reference>
<name>A0AAV4BCM2_9GAST</name>
<sequence length="114" mass="12527">MMVQDSLDGWTISLTRSFKHSLVFSFWLFIKKIRGAPCVRKNGDDESGQNWRDAGHDGHAGLHLELFRIDEAPDVMQALLAFRGVGGIMASESVLRSAGTILSRVRAPPPPLAP</sequence>
<evidence type="ECO:0000313" key="1">
    <source>
        <dbReference type="EMBL" id="GFO21101.1"/>
    </source>
</evidence>
<proteinExistence type="predicted"/>
<gene>
    <name evidence="1" type="ORF">PoB_004760600</name>
</gene>
<accession>A0AAV4BCM2</accession>
<dbReference type="Proteomes" id="UP000735302">
    <property type="component" value="Unassembled WGS sequence"/>
</dbReference>
<keyword evidence="2" id="KW-1185">Reference proteome</keyword>
<protein>
    <submittedName>
        <fullName evidence="1">Uncharacterized protein</fullName>
    </submittedName>
</protein>
<dbReference type="AlphaFoldDB" id="A0AAV4BCM2"/>
<comment type="caution">
    <text evidence="1">The sequence shown here is derived from an EMBL/GenBank/DDBJ whole genome shotgun (WGS) entry which is preliminary data.</text>
</comment>